<dbReference type="PANTHER" id="PTHR38354">
    <property type="entry name" value="SIGNAL PEPTIDASE COMPLEX-LIKE PROTEIN DTM1"/>
    <property type="match status" value="1"/>
</dbReference>
<evidence type="ECO:0000256" key="5">
    <source>
        <dbReference type="ARBA" id="ARBA00022989"/>
    </source>
</evidence>
<evidence type="ECO:0000256" key="6">
    <source>
        <dbReference type="ARBA" id="ARBA00023136"/>
    </source>
</evidence>
<feature type="transmembrane region" description="Helical" evidence="7">
    <location>
        <begin position="94"/>
        <end position="112"/>
    </location>
</feature>
<protein>
    <recommendedName>
        <fullName evidence="11">Signal peptidase complex-like protein DTM1</fullName>
    </recommendedName>
</protein>
<gene>
    <name evidence="8" type="ORF">ILEXP_LOCUS4451</name>
    <name evidence="9" type="ORF">ILEXP_LOCUS56913</name>
</gene>
<keyword evidence="10" id="KW-1185">Reference proteome</keyword>
<comment type="subcellular location">
    <subcellularLocation>
        <location evidence="1">Endoplasmic reticulum membrane</location>
        <topology evidence="1">Multi-pass membrane protein</topology>
    </subcellularLocation>
</comment>
<organism evidence="9 10">
    <name type="scientific">Ilex paraguariensis</name>
    <name type="common">yerba mate</name>
    <dbReference type="NCBI Taxonomy" id="185542"/>
    <lineage>
        <taxon>Eukaryota</taxon>
        <taxon>Viridiplantae</taxon>
        <taxon>Streptophyta</taxon>
        <taxon>Embryophyta</taxon>
        <taxon>Tracheophyta</taxon>
        <taxon>Spermatophyta</taxon>
        <taxon>Magnoliopsida</taxon>
        <taxon>eudicotyledons</taxon>
        <taxon>Gunneridae</taxon>
        <taxon>Pentapetalae</taxon>
        <taxon>asterids</taxon>
        <taxon>campanulids</taxon>
        <taxon>Aquifoliales</taxon>
        <taxon>Aquifoliaceae</taxon>
        <taxon>Ilex</taxon>
    </lineage>
</organism>
<dbReference type="Proteomes" id="UP001642360">
    <property type="component" value="Unassembled WGS sequence"/>
</dbReference>
<evidence type="ECO:0000256" key="2">
    <source>
        <dbReference type="ARBA" id="ARBA00005245"/>
    </source>
</evidence>
<name>A0ABC8UZA7_9AQUA</name>
<evidence type="ECO:0000256" key="7">
    <source>
        <dbReference type="SAM" id="Phobius"/>
    </source>
</evidence>
<dbReference type="InterPro" id="IPR039955">
    <property type="entry name" value="DTM1"/>
</dbReference>
<keyword evidence="4" id="KW-0256">Endoplasmic reticulum</keyword>
<sequence>MAMGHDAVFRLSLVWLAAVVVLVGLYTQSFKKMVATYLFGMFAICGVLLPDWEFFDRGVSQWCSPLQVEKMGSQSRSALRPTTPTRFRIYPIRMAVYTVVYGIALHKWWMFISN</sequence>
<evidence type="ECO:0000256" key="1">
    <source>
        <dbReference type="ARBA" id="ARBA00004477"/>
    </source>
</evidence>
<keyword evidence="5 7" id="KW-1133">Transmembrane helix</keyword>
<keyword evidence="3 7" id="KW-0812">Transmembrane</keyword>
<evidence type="ECO:0000313" key="10">
    <source>
        <dbReference type="Proteomes" id="UP001642360"/>
    </source>
</evidence>
<evidence type="ECO:0008006" key="11">
    <source>
        <dbReference type="Google" id="ProtNLM"/>
    </source>
</evidence>
<keyword evidence="6 7" id="KW-0472">Membrane</keyword>
<feature type="transmembrane region" description="Helical" evidence="7">
    <location>
        <begin position="7"/>
        <end position="27"/>
    </location>
</feature>
<dbReference type="AlphaFoldDB" id="A0ABC8UZA7"/>
<comment type="caution">
    <text evidence="9">The sequence shown here is derived from an EMBL/GenBank/DDBJ whole genome shotgun (WGS) entry which is preliminary data.</text>
</comment>
<dbReference type="EMBL" id="CAUOFW020009580">
    <property type="protein sequence ID" value="CAK9186420.1"/>
    <property type="molecule type" value="Genomic_DNA"/>
</dbReference>
<dbReference type="Pfam" id="PF06645">
    <property type="entry name" value="SPC12"/>
    <property type="match status" value="1"/>
</dbReference>
<comment type="similarity">
    <text evidence="2">Belongs to the SPCS1 family.</text>
</comment>
<accession>A0ABC8UZA7</accession>
<dbReference type="EMBL" id="CAUOFW020000819">
    <property type="protein sequence ID" value="CAK9137434.1"/>
    <property type="molecule type" value="Genomic_DNA"/>
</dbReference>
<dbReference type="GO" id="GO:0005789">
    <property type="term" value="C:endoplasmic reticulum membrane"/>
    <property type="evidence" value="ECO:0007669"/>
    <property type="project" value="UniProtKB-SubCell"/>
</dbReference>
<evidence type="ECO:0000313" key="9">
    <source>
        <dbReference type="EMBL" id="CAK9186420.1"/>
    </source>
</evidence>
<reference evidence="9 10" key="1">
    <citation type="submission" date="2024-02" db="EMBL/GenBank/DDBJ databases">
        <authorList>
            <person name="Vignale AGUSTIN F."/>
            <person name="Sosa J E."/>
            <person name="Modenutti C."/>
        </authorList>
    </citation>
    <scope>NUCLEOTIDE SEQUENCE [LARGE SCALE GENOMIC DNA]</scope>
</reference>
<evidence type="ECO:0000313" key="8">
    <source>
        <dbReference type="EMBL" id="CAK9137434.1"/>
    </source>
</evidence>
<evidence type="ECO:0000256" key="3">
    <source>
        <dbReference type="ARBA" id="ARBA00022692"/>
    </source>
</evidence>
<feature type="transmembrane region" description="Helical" evidence="7">
    <location>
        <begin position="33"/>
        <end position="52"/>
    </location>
</feature>
<dbReference type="InterPro" id="IPR009542">
    <property type="entry name" value="Spc1/SPCS1"/>
</dbReference>
<evidence type="ECO:0000256" key="4">
    <source>
        <dbReference type="ARBA" id="ARBA00022824"/>
    </source>
</evidence>
<proteinExistence type="inferred from homology"/>
<dbReference type="PANTHER" id="PTHR38354:SF2">
    <property type="entry name" value="SIGNAL PEPTIDASE COMPLEX-LIKE PROTEIN DTM1"/>
    <property type="match status" value="1"/>
</dbReference>